<sequence length="154" mass="17074">MLARSRKREKVFVVLGHSKRAPVPGLENPFPAFGARVYLLVLVVWLRDPAGLARNLPHADASFVWKIIQDLSGRVSAIVVAVGTSAVECSGSVPRRGSILPKNYVFLFVLPRSAPKRTKYTRTVSRRGATSTPRGDRVRSRTKSYSTISRCRRA</sequence>
<proteinExistence type="predicted"/>
<evidence type="ECO:0000256" key="1">
    <source>
        <dbReference type="SAM" id="MobiDB-lite"/>
    </source>
</evidence>
<dbReference type="AlphaFoldDB" id="A0AAD6T8T8"/>
<dbReference type="EMBL" id="JARJCM010000016">
    <property type="protein sequence ID" value="KAJ7041503.1"/>
    <property type="molecule type" value="Genomic_DNA"/>
</dbReference>
<comment type="caution">
    <text evidence="2">The sequence shown here is derived from an EMBL/GenBank/DDBJ whole genome shotgun (WGS) entry which is preliminary data.</text>
</comment>
<accession>A0AAD6T8T8</accession>
<feature type="region of interest" description="Disordered" evidence="1">
    <location>
        <begin position="119"/>
        <end position="148"/>
    </location>
</feature>
<evidence type="ECO:0000313" key="2">
    <source>
        <dbReference type="EMBL" id="KAJ7041503.1"/>
    </source>
</evidence>
<name>A0AAD6T8T8_9AGAR</name>
<evidence type="ECO:0000313" key="3">
    <source>
        <dbReference type="Proteomes" id="UP001218188"/>
    </source>
</evidence>
<gene>
    <name evidence="2" type="ORF">C8F04DRAFT_143913</name>
</gene>
<reference evidence="2" key="1">
    <citation type="submission" date="2023-03" db="EMBL/GenBank/DDBJ databases">
        <title>Massive genome expansion in bonnet fungi (Mycena s.s.) driven by repeated elements and novel gene families across ecological guilds.</title>
        <authorList>
            <consortium name="Lawrence Berkeley National Laboratory"/>
            <person name="Harder C.B."/>
            <person name="Miyauchi S."/>
            <person name="Viragh M."/>
            <person name="Kuo A."/>
            <person name="Thoen E."/>
            <person name="Andreopoulos B."/>
            <person name="Lu D."/>
            <person name="Skrede I."/>
            <person name="Drula E."/>
            <person name="Henrissat B."/>
            <person name="Morin E."/>
            <person name="Kohler A."/>
            <person name="Barry K."/>
            <person name="LaButti K."/>
            <person name="Morin E."/>
            <person name="Salamov A."/>
            <person name="Lipzen A."/>
            <person name="Mereny Z."/>
            <person name="Hegedus B."/>
            <person name="Baldrian P."/>
            <person name="Stursova M."/>
            <person name="Weitz H."/>
            <person name="Taylor A."/>
            <person name="Grigoriev I.V."/>
            <person name="Nagy L.G."/>
            <person name="Martin F."/>
            <person name="Kauserud H."/>
        </authorList>
    </citation>
    <scope>NUCLEOTIDE SEQUENCE</scope>
    <source>
        <strain evidence="2">CBHHK200</strain>
    </source>
</reference>
<protein>
    <submittedName>
        <fullName evidence="2">Uncharacterized protein</fullName>
    </submittedName>
</protein>
<keyword evidence="3" id="KW-1185">Reference proteome</keyword>
<dbReference type="Proteomes" id="UP001218188">
    <property type="component" value="Unassembled WGS sequence"/>
</dbReference>
<organism evidence="2 3">
    <name type="scientific">Mycena alexandri</name>
    <dbReference type="NCBI Taxonomy" id="1745969"/>
    <lineage>
        <taxon>Eukaryota</taxon>
        <taxon>Fungi</taxon>
        <taxon>Dikarya</taxon>
        <taxon>Basidiomycota</taxon>
        <taxon>Agaricomycotina</taxon>
        <taxon>Agaricomycetes</taxon>
        <taxon>Agaricomycetidae</taxon>
        <taxon>Agaricales</taxon>
        <taxon>Marasmiineae</taxon>
        <taxon>Mycenaceae</taxon>
        <taxon>Mycena</taxon>
    </lineage>
</organism>